<proteinExistence type="predicted"/>
<feature type="compositionally biased region" description="Basic and acidic residues" evidence="2">
    <location>
        <begin position="33"/>
        <end position="44"/>
    </location>
</feature>
<dbReference type="PANTHER" id="PTHR24119">
    <property type="entry name" value="ACYL-COA-BINDING DOMAIN-CONTAINING PROTEIN 6"/>
    <property type="match status" value="1"/>
</dbReference>
<evidence type="ECO:0000256" key="2">
    <source>
        <dbReference type="SAM" id="MobiDB-lite"/>
    </source>
</evidence>
<feature type="region of interest" description="Disordered" evidence="2">
    <location>
        <begin position="26"/>
        <end position="53"/>
    </location>
</feature>
<dbReference type="Proteomes" id="UP001153555">
    <property type="component" value="Unassembled WGS sequence"/>
</dbReference>
<sequence>MITRALSPELKSDRVSADLSSGALGEAESLIGGDEKSGGEREVFGDFSDSDDDWEGVESTELDELFNAATSFIAATAADRATVKVQTWQKLGAMPPGEAMEKYSDIMTDLYSTGLLVLPLRKKMKGEVTNSGSHGPMGPVFSSFIYEEESGSEL</sequence>
<keyword evidence="1" id="KW-0446">Lipid-binding</keyword>
<dbReference type="GO" id="GO:0000062">
    <property type="term" value="F:fatty-acyl-CoA binding"/>
    <property type="evidence" value="ECO:0007669"/>
    <property type="project" value="InterPro"/>
</dbReference>
<evidence type="ECO:0000313" key="3">
    <source>
        <dbReference type="EMBL" id="CAA0807272.1"/>
    </source>
</evidence>
<evidence type="ECO:0000256" key="1">
    <source>
        <dbReference type="ARBA" id="ARBA00023121"/>
    </source>
</evidence>
<accession>A0A9N7MKN8</accession>
<dbReference type="SUPFAM" id="SSF47027">
    <property type="entry name" value="Acyl-CoA binding protein"/>
    <property type="match status" value="1"/>
</dbReference>
<gene>
    <name evidence="3" type="ORF">SHERM_10040</name>
</gene>
<organism evidence="3 4">
    <name type="scientific">Striga hermonthica</name>
    <name type="common">Purple witchweed</name>
    <name type="synonym">Buchnera hermonthica</name>
    <dbReference type="NCBI Taxonomy" id="68872"/>
    <lineage>
        <taxon>Eukaryota</taxon>
        <taxon>Viridiplantae</taxon>
        <taxon>Streptophyta</taxon>
        <taxon>Embryophyta</taxon>
        <taxon>Tracheophyta</taxon>
        <taxon>Spermatophyta</taxon>
        <taxon>Magnoliopsida</taxon>
        <taxon>eudicotyledons</taxon>
        <taxon>Gunneridae</taxon>
        <taxon>Pentapetalae</taxon>
        <taxon>asterids</taxon>
        <taxon>lamiids</taxon>
        <taxon>Lamiales</taxon>
        <taxon>Orobanchaceae</taxon>
        <taxon>Buchnereae</taxon>
        <taxon>Striga</taxon>
    </lineage>
</organism>
<keyword evidence="4" id="KW-1185">Reference proteome</keyword>
<reference evidence="3" key="1">
    <citation type="submission" date="2019-12" db="EMBL/GenBank/DDBJ databases">
        <authorList>
            <person name="Scholes J."/>
        </authorList>
    </citation>
    <scope>NUCLEOTIDE SEQUENCE</scope>
</reference>
<name>A0A9N7MKN8_STRHE</name>
<dbReference type="InterPro" id="IPR035984">
    <property type="entry name" value="Acyl-CoA-binding_sf"/>
</dbReference>
<dbReference type="AlphaFoldDB" id="A0A9N7MKN8"/>
<comment type="caution">
    <text evidence="3">The sequence shown here is derived from an EMBL/GenBank/DDBJ whole genome shotgun (WGS) entry which is preliminary data.</text>
</comment>
<protein>
    <submittedName>
        <fullName evidence="3">Acyl-CoA-binding domain-containing protein 2</fullName>
    </submittedName>
</protein>
<evidence type="ECO:0000313" key="4">
    <source>
        <dbReference type="Proteomes" id="UP001153555"/>
    </source>
</evidence>
<dbReference type="PANTHER" id="PTHR24119:SF0">
    <property type="entry name" value="ACYL-COA-BINDING DOMAIN-CONTAINING PROTEIN 6"/>
    <property type="match status" value="1"/>
</dbReference>
<dbReference type="EMBL" id="CACSLK010001117">
    <property type="protein sequence ID" value="CAA0807272.1"/>
    <property type="molecule type" value="Genomic_DNA"/>
</dbReference>
<dbReference type="OrthoDB" id="71307at2759"/>